<feature type="non-terminal residue" evidence="2">
    <location>
        <position position="1"/>
    </location>
</feature>
<dbReference type="AlphaFoldDB" id="A0AAV6NW32"/>
<keyword evidence="3" id="KW-1185">Reference proteome</keyword>
<evidence type="ECO:0000313" key="2">
    <source>
        <dbReference type="EMBL" id="KAG6603247.1"/>
    </source>
</evidence>
<comment type="caution">
    <text evidence="2">The sequence shown here is derived from an EMBL/GenBank/DDBJ whole genome shotgun (WGS) entry which is preliminary data.</text>
</comment>
<organism evidence="2 3">
    <name type="scientific">Cucurbita argyrosperma subsp. sororia</name>
    <dbReference type="NCBI Taxonomy" id="37648"/>
    <lineage>
        <taxon>Eukaryota</taxon>
        <taxon>Viridiplantae</taxon>
        <taxon>Streptophyta</taxon>
        <taxon>Embryophyta</taxon>
        <taxon>Tracheophyta</taxon>
        <taxon>Spermatophyta</taxon>
        <taxon>Magnoliopsida</taxon>
        <taxon>eudicotyledons</taxon>
        <taxon>Gunneridae</taxon>
        <taxon>Pentapetalae</taxon>
        <taxon>rosids</taxon>
        <taxon>fabids</taxon>
        <taxon>Cucurbitales</taxon>
        <taxon>Cucurbitaceae</taxon>
        <taxon>Cucurbiteae</taxon>
        <taxon>Cucurbita</taxon>
    </lineage>
</organism>
<evidence type="ECO:0000313" key="3">
    <source>
        <dbReference type="Proteomes" id="UP000685013"/>
    </source>
</evidence>
<gene>
    <name evidence="2" type="ORF">SDJN03_03856</name>
</gene>
<evidence type="ECO:0000256" key="1">
    <source>
        <dbReference type="SAM" id="SignalP"/>
    </source>
</evidence>
<reference evidence="2 3" key="1">
    <citation type="journal article" date="2021" name="Hortic Res">
        <title>The domestication of Cucurbita argyrosperma as revealed by the genome of its wild relative.</title>
        <authorList>
            <person name="Barrera-Redondo J."/>
            <person name="Sanchez-de la Vega G."/>
            <person name="Aguirre-Liguori J.A."/>
            <person name="Castellanos-Morales G."/>
            <person name="Gutierrez-Guerrero Y.T."/>
            <person name="Aguirre-Dugua X."/>
            <person name="Aguirre-Planter E."/>
            <person name="Tenaillon M.I."/>
            <person name="Lira-Saade R."/>
            <person name="Eguiarte L.E."/>
        </authorList>
    </citation>
    <scope>NUCLEOTIDE SEQUENCE [LARGE SCALE GENOMIC DNA]</scope>
    <source>
        <strain evidence="2">JBR-2021</strain>
    </source>
</reference>
<proteinExistence type="predicted"/>
<feature type="chain" id="PRO_5043507285" description="Secreted protein" evidence="1">
    <location>
        <begin position="22"/>
        <end position="69"/>
    </location>
</feature>
<dbReference type="Proteomes" id="UP000685013">
    <property type="component" value="Chromosome 3"/>
</dbReference>
<protein>
    <recommendedName>
        <fullName evidence="4">Secreted protein</fullName>
    </recommendedName>
</protein>
<name>A0AAV6NW32_9ROSI</name>
<dbReference type="EMBL" id="JAGKQH010000003">
    <property type="protein sequence ID" value="KAG6603247.1"/>
    <property type="molecule type" value="Genomic_DNA"/>
</dbReference>
<sequence length="69" mass="7697">MATFICLILWVFDFCCDEADFKLCFSSPGSSELTGGLRRWSLMTRQDAELRNAPCLALTTVASSDGDRR</sequence>
<accession>A0AAV6NW32</accession>
<keyword evidence="1" id="KW-0732">Signal</keyword>
<feature type="signal peptide" evidence="1">
    <location>
        <begin position="1"/>
        <end position="21"/>
    </location>
</feature>
<evidence type="ECO:0008006" key="4">
    <source>
        <dbReference type="Google" id="ProtNLM"/>
    </source>
</evidence>